<dbReference type="Proteomes" id="UP000198804">
    <property type="component" value="Unassembled WGS sequence"/>
</dbReference>
<organism evidence="2 3">
    <name type="scientific">Methylorubrum salsuginis</name>
    <dbReference type="NCBI Taxonomy" id="414703"/>
    <lineage>
        <taxon>Bacteria</taxon>
        <taxon>Pseudomonadati</taxon>
        <taxon>Pseudomonadota</taxon>
        <taxon>Alphaproteobacteria</taxon>
        <taxon>Hyphomicrobiales</taxon>
        <taxon>Methylobacteriaceae</taxon>
        <taxon>Methylorubrum</taxon>
    </lineage>
</organism>
<keyword evidence="3" id="KW-1185">Reference proteome</keyword>
<evidence type="ECO:0000313" key="2">
    <source>
        <dbReference type="EMBL" id="SFK80109.1"/>
    </source>
</evidence>
<evidence type="ECO:0000256" key="1">
    <source>
        <dbReference type="SAM" id="Phobius"/>
    </source>
</evidence>
<sequence length="80" mass="8801">MTDDEGMSVLSLHRFRAPQAPPPPQSDRREHIVKLLGLPPGWRAFPTSLESQKRPMTVVVLIACNLLLAGLFSLVAVVLD</sequence>
<keyword evidence="1" id="KW-0472">Membrane</keyword>
<gene>
    <name evidence="2" type="ORF">SAMN04488125_104198</name>
</gene>
<feature type="transmembrane region" description="Helical" evidence="1">
    <location>
        <begin position="58"/>
        <end position="79"/>
    </location>
</feature>
<keyword evidence="1" id="KW-1133">Transmembrane helix</keyword>
<dbReference type="AlphaFoldDB" id="A0A1I4CIL1"/>
<reference evidence="3" key="1">
    <citation type="submission" date="2016-10" db="EMBL/GenBank/DDBJ databases">
        <authorList>
            <person name="Varghese N."/>
            <person name="Submissions S."/>
        </authorList>
    </citation>
    <scope>NUCLEOTIDE SEQUENCE [LARGE SCALE GENOMIC DNA]</scope>
    <source>
        <strain evidence="3">CGMCC 1.6474</strain>
    </source>
</reference>
<protein>
    <submittedName>
        <fullName evidence="2">Uncharacterized protein</fullName>
    </submittedName>
</protein>
<keyword evidence="1" id="KW-0812">Transmembrane</keyword>
<name>A0A1I4CIL1_9HYPH</name>
<dbReference type="STRING" id="414703.SAMN04488125_104198"/>
<proteinExistence type="predicted"/>
<evidence type="ECO:0000313" key="3">
    <source>
        <dbReference type="Proteomes" id="UP000198804"/>
    </source>
</evidence>
<accession>A0A1I4CIL1</accession>
<dbReference type="EMBL" id="FOSV01000004">
    <property type="protein sequence ID" value="SFK80109.1"/>
    <property type="molecule type" value="Genomic_DNA"/>
</dbReference>